<name>A0A9D1LMN1_9CLOT</name>
<accession>A0A9D1LMN1</accession>
<feature type="domain" description="M23ase beta-sheet core" evidence="2">
    <location>
        <begin position="136"/>
        <end position="230"/>
    </location>
</feature>
<gene>
    <name evidence="3" type="ORF">IAB67_10275</name>
</gene>
<evidence type="ECO:0000256" key="1">
    <source>
        <dbReference type="SAM" id="Coils"/>
    </source>
</evidence>
<dbReference type="EMBL" id="DVMR01000080">
    <property type="protein sequence ID" value="HIU44666.1"/>
    <property type="molecule type" value="Genomic_DNA"/>
</dbReference>
<dbReference type="Gene3D" id="2.70.70.10">
    <property type="entry name" value="Glucose Permease (Domain IIA)"/>
    <property type="match status" value="1"/>
</dbReference>
<dbReference type="AlphaFoldDB" id="A0A9D1LMN1"/>
<feature type="coiled-coil region" evidence="1">
    <location>
        <begin position="9"/>
        <end position="96"/>
    </location>
</feature>
<feature type="non-terminal residue" evidence="3">
    <location>
        <position position="1"/>
    </location>
</feature>
<proteinExistence type="predicted"/>
<dbReference type="InterPro" id="IPR050570">
    <property type="entry name" value="Cell_wall_metabolism_enzyme"/>
</dbReference>
<protein>
    <submittedName>
        <fullName evidence="3">Peptidoglycan DD-metalloendopeptidase family protein</fullName>
    </submittedName>
</protein>
<dbReference type="GO" id="GO:0004222">
    <property type="term" value="F:metalloendopeptidase activity"/>
    <property type="evidence" value="ECO:0007669"/>
    <property type="project" value="TreeGrafter"/>
</dbReference>
<dbReference type="Gene3D" id="6.10.250.3150">
    <property type="match status" value="1"/>
</dbReference>
<organism evidence="3 4">
    <name type="scientific">Candidatus Ventrousia excrementavium</name>
    <dbReference type="NCBI Taxonomy" id="2840961"/>
    <lineage>
        <taxon>Bacteria</taxon>
        <taxon>Bacillati</taxon>
        <taxon>Bacillota</taxon>
        <taxon>Clostridia</taxon>
        <taxon>Eubacteriales</taxon>
        <taxon>Clostridiaceae</taxon>
        <taxon>Clostridiaceae incertae sedis</taxon>
        <taxon>Candidatus Ventrousia</taxon>
    </lineage>
</organism>
<evidence type="ECO:0000313" key="3">
    <source>
        <dbReference type="EMBL" id="HIU44666.1"/>
    </source>
</evidence>
<sequence>IVSQVSTYEQELFEELRALSEQIAETKQQLEDSRAEQVEQLNSLEANKQQLDIERDNRSQRMKDLETAEDEVKEAFEEIEAEEDSINAEIKRMVAELATTTTYVGGTFLWPLPSSYTYITCPYGMRNHPITGKYKLHTGVDIRVGSGVNIFAANGGTVITSTYSAAYGNYVVINHGGGVSTLYAHMSKRAVSKGDVVSQGDVIGYVGSTGYSTGPHLHFEIIKNGSTIDPMTEFTKQ</sequence>
<dbReference type="PANTHER" id="PTHR21666">
    <property type="entry name" value="PEPTIDASE-RELATED"/>
    <property type="match status" value="1"/>
</dbReference>
<dbReference type="CDD" id="cd12797">
    <property type="entry name" value="M23_peptidase"/>
    <property type="match status" value="1"/>
</dbReference>
<dbReference type="InterPro" id="IPR016047">
    <property type="entry name" value="M23ase_b-sheet_dom"/>
</dbReference>
<reference evidence="3" key="2">
    <citation type="journal article" date="2021" name="PeerJ">
        <title>Extensive microbial diversity within the chicken gut microbiome revealed by metagenomics and culture.</title>
        <authorList>
            <person name="Gilroy R."/>
            <person name="Ravi A."/>
            <person name="Getino M."/>
            <person name="Pursley I."/>
            <person name="Horton D.L."/>
            <person name="Alikhan N.F."/>
            <person name="Baker D."/>
            <person name="Gharbi K."/>
            <person name="Hall N."/>
            <person name="Watson M."/>
            <person name="Adriaenssens E.M."/>
            <person name="Foster-Nyarko E."/>
            <person name="Jarju S."/>
            <person name="Secka A."/>
            <person name="Antonio M."/>
            <person name="Oren A."/>
            <person name="Chaudhuri R.R."/>
            <person name="La Ragione R."/>
            <person name="Hildebrand F."/>
            <person name="Pallen M.J."/>
        </authorList>
    </citation>
    <scope>NUCLEOTIDE SEQUENCE</scope>
    <source>
        <strain evidence="3">CHK191-8634</strain>
    </source>
</reference>
<dbReference type="Proteomes" id="UP000824073">
    <property type="component" value="Unassembled WGS sequence"/>
</dbReference>
<dbReference type="Pfam" id="PF01551">
    <property type="entry name" value="Peptidase_M23"/>
    <property type="match status" value="1"/>
</dbReference>
<dbReference type="InterPro" id="IPR011055">
    <property type="entry name" value="Dup_hybrid_motif"/>
</dbReference>
<evidence type="ECO:0000259" key="2">
    <source>
        <dbReference type="Pfam" id="PF01551"/>
    </source>
</evidence>
<comment type="caution">
    <text evidence="3">The sequence shown here is derived from an EMBL/GenBank/DDBJ whole genome shotgun (WGS) entry which is preliminary data.</text>
</comment>
<evidence type="ECO:0000313" key="4">
    <source>
        <dbReference type="Proteomes" id="UP000824073"/>
    </source>
</evidence>
<keyword evidence="1" id="KW-0175">Coiled coil</keyword>
<dbReference type="PANTHER" id="PTHR21666:SF270">
    <property type="entry name" value="MUREIN HYDROLASE ACTIVATOR ENVC"/>
    <property type="match status" value="1"/>
</dbReference>
<dbReference type="SUPFAM" id="SSF51261">
    <property type="entry name" value="Duplicated hybrid motif"/>
    <property type="match status" value="1"/>
</dbReference>
<reference evidence="3" key="1">
    <citation type="submission" date="2020-10" db="EMBL/GenBank/DDBJ databases">
        <authorList>
            <person name="Gilroy R."/>
        </authorList>
    </citation>
    <scope>NUCLEOTIDE SEQUENCE</scope>
    <source>
        <strain evidence="3">CHK191-8634</strain>
    </source>
</reference>